<dbReference type="AlphaFoldDB" id="A0A1H1D8I9"/>
<dbReference type="Pfam" id="PF13478">
    <property type="entry name" value="XdhC_C"/>
    <property type="match status" value="1"/>
</dbReference>
<evidence type="ECO:0000313" key="4">
    <source>
        <dbReference type="EMBL" id="SDQ72837.1"/>
    </source>
</evidence>
<dbReference type="Gene3D" id="3.40.50.720">
    <property type="entry name" value="NAD(P)-binding Rossmann-like Domain"/>
    <property type="match status" value="1"/>
</dbReference>
<sequence>MLNLGAELGAWLEAAGDNYAVATVIAASGSVPCPVGTSMLVSGSGSVLGSLSGGCVEGAVVAAALDAIADQRPRTEHFGYSPGDAFAVGLTCGGELGIHLQPVKATTNDDGGARLGAALPRLAALGPQEPLAVVRRVDAGGSGAVLVTDPQQFLPGDFAEELESLTGSAAAARSAGVQLAGLLRQGVSGLLRLSPSEVDCGDEPPALLVETRLPPPRLLVFGANNFSEALLPAAKLLGYRVTLCDARPAFTQQRRFGAADEVVCDWPHRYLAGEAAAGRVDARTVVCVLTHDPKFDIPLLRTALELDLAYLGAMGSQRSHAQRVRDLLAEGVSPQALARLHSPIGLDLQAVTPAEVAVSINAHIIASRNPAATGLPLSRRNGPIHSGVPVPGSGPVRTGASLVLSGRP</sequence>
<feature type="region of interest" description="Disordered" evidence="1">
    <location>
        <begin position="375"/>
        <end position="408"/>
    </location>
</feature>
<reference evidence="4 5" key="1">
    <citation type="submission" date="2016-10" db="EMBL/GenBank/DDBJ databases">
        <authorList>
            <person name="de Groot N.N."/>
        </authorList>
    </citation>
    <scope>NUCLEOTIDE SEQUENCE [LARGE SCALE GENOMIC DNA]</scope>
    <source>
        <strain evidence="4 5">DSM 20117</strain>
    </source>
</reference>
<dbReference type="InterPro" id="IPR052698">
    <property type="entry name" value="MoCofactor_Util/Proc"/>
</dbReference>
<dbReference type="Proteomes" id="UP000181917">
    <property type="component" value="Unassembled WGS sequence"/>
</dbReference>
<keyword evidence="5" id="KW-1185">Reference proteome</keyword>
<dbReference type="PANTHER" id="PTHR30388">
    <property type="entry name" value="ALDEHYDE OXIDOREDUCTASE MOLYBDENUM COFACTOR ASSEMBLY PROTEIN"/>
    <property type="match status" value="1"/>
</dbReference>
<name>A0A1H1D8I9_9MICC</name>
<protein>
    <submittedName>
        <fullName evidence="4">Xanthine dehydrogenase accessory factor</fullName>
    </submittedName>
</protein>
<accession>A0A1H1D8I9</accession>
<organism evidence="4 5">
    <name type="scientific">Crystallibacter crystallopoietes</name>
    <dbReference type="NCBI Taxonomy" id="37928"/>
    <lineage>
        <taxon>Bacteria</taxon>
        <taxon>Bacillati</taxon>
        <taxon>Actinomycetota</taxon>
        <taxon>Actinomycetes</taxon>
        <taxon>Micrococcales</taxon>
        <taxon>Micrococcaceae</taxon>
        <taxon>Crystallibacter</taxon>
    </lineage>
</organism>
<dbReference type="Pfam" id="PF02625">
    <property type="entry name" value="XdhC_CoxI"/>
    <property type="match status" value="1"/>
</dbReference>
<dbReference type="EMBL" id="FNKH01000002">
    <property type="protein sequence ID" value="SDQ72837.1"/>
    <property type="molecule type" value="Genomic_DNA"/>
</dbReference>
<dbReference type="InterPro" id="IPR003777">
    <property type="entry name" value="XdhC_CoxI"/>
</dbReference>
<feature type="domain" description="XdhC- CoxI" evidence="2">
    <location>
        <begin position="14"/>
        <end position="79"/>
    </location>
</feature>
<dbReference type="RefSeq" id="WP_074700532.1">
    <property type="nucleotide sequence ID" value="NZ_CP018863.1"/>
</dbReference>
<dbReference type="OrthoDB" id="9815497at2"/>
<evidence type="ECO:0000256" key="1">
    <source>
        <dbReference type="SAM" id="MobiDB-lite"/>
    </source>
</evidence>
<evidence type="ECO:0000259" key="3">
    <source>
        <dbReference type="Pfam" id="PF13478"/>
    </source>
</evidence>
<evidence type="ECO:0000313" key="5">
    <source>
        <dbReference type="Proteomes" id="UP000181917"/>
    </source>
</evidence>
<evidence type="ECO:0000259" key="2">
    <source>
        <dbReference type="Pfam" id="PF02625"/>
    </source>
</evidence>
<feature type="domain" description="XdhC Rossmann" evidence="3">
    <location>
        <begin position="218"/>
        <end position="364"/>
    </location>
</feature>
<proteinExistence type="predicted"/>
<gene>
    <name evidence="4" type="ORF">SAMN04489742_2317</name>
</gene>
<dbReference type="KEGG" id="acry:AC20117_05835"/>
<dbReference type="STRING" id="37928.SAMN04489742_2317"/>
<dbReference type="PANTHER" id="PTHR30388:SF4">
    <property type="entry name" value="MOLYBDENUM COFACTOR INSERTION CHAPERONE PAOD"/>
    <property type="match status" value="1"/>
</dbReference>
<dbReference type="InterPro" id="IPR027051">
    <property type="entry name" value="XdhC_Rossmann_dom"/>
</dbReference>